<dbReference type="PANTHER" id="PTHR38011">
    <property type="entry name" value="DIHYDROFOLATE REDUCTASE FAMILY PROTEIN (AFU_ORTHOLOGUE AFUA_8G06820)"/>
    <property type="match status" value="1"/>
</dbReference>
<gene>
    <name evidence="2" type="ORF">GCM10022287_00950</name>
</gene>
<dbReference type="Gene3D" id="3.40.430.10">
    <property type="entry name" value="Dihydrofolate Reductase, subunit A"/>
    <property type="match status" value="1"/>
</dbReference>
<keyword evidence="3" id="KW-1185">Reference proteome</keyword>
<dbReference type="PANTHER" id="PTHR38011:SF11">
    <property type="entry name" value="2,5-DIAMINO-6-RIBOSYLAMINO-4(3H)-PYRIMIDINONE 5'-PHOSPHATE REDUCTASE"/>
    <property type="match status" value="1"/>
</dbReference>
<dbReference type="InterPro" id="IPR050765">
    <property type="entry name" value="Riboflavin_Biosynth_HTPR"/>
</dbReference>
<dbReference type="Pfam" id="PF01872">
    <property type="entry name" value="RibD_C"/>
    <property type="match status" value="1"/>
</dbReference>
<feature type="domain" description="Bacterial bifunctional deaminase-reductase C-terminal" evidence="1">
    <location>
        <begin position="6"/>
        <end position="178"/>
    </location>
</feature>
<dbReference type="InterPro" id="IPR002734">
    <property type="entry name" value="RibDG_C"/>
</dbReference>
<evidence type="ECO:0000313" key="3">
    <source>
        <dbReference type="Proteomes" id="UP001501079"/>
    </source>
</evidence>
<comment type="caution">
    <text evidence="2">The sequence shown here is derived from an EMBL/GenBank/DDBJ whole genome shotgun (WGS) entry which is preliminary data.</text>
</comment>
<organism evidence="2 3">
    <name type="scientific">Gryllotalpicola koreensis</name>
    <dbReference type="NCBI Taxonomy" id="993086"/>
    <lineage>
        <taxon>Bacteria</taxon>
        <taxon>Bacillati</taxon>
        <taxon>Actinomycetota</taxon>
        <taxon>Actinomycetes</taxon>
        <taxon>Micrococcales</taxon>
        <taxon>Microbacteriaceae</taxon>
        <taxon>Gryllotalpicola</taxon>
    </lineage>
</organism>
<reference evidence="3" key="1">
    <citation type="journal article" date="2019" name="Int. J. Syst. Evol. Microbiol.">
        <title>The Global Catalogue of Microorganisms (GCM) 10K type strain sequencing project: providing services to taxonomists for standard genome sequencing and annotation.</title>
        <authorList>
            <consortium name="The Broad Institute Genomics Platform"/>
            <consortium name="The Broad Institute Genome Sequencing Center for Infectious Disease"/>
            <person name="Wu L."/>
            <person name="Ma J."/>
        </authorList>
    </citation>
    <scope>NUCLEOTIDE SEQUENCE [LARGE SCALE GENOMIC DNA]</scope>
    <source>
        <strain evidence="3">JCM 17591</strain>
    </source>
</reference>
<dbReference type="EMBL" id="BAABBW010000001">
    <property type="protein sequence ID" value="GAA4167436.1"/>
    <property type="molecule type" value="Genomic_DNA"/>
</dbReference>
<accession>A0ABP7ZPP5</accession>
<dbReference type="InterPro" id="IPR024072">
    <property type="entry name" value="DHFR-like_dom_sf"/>
</dbReference>
<sequence>MRMGRLIYSAIASLDGFTEDASGDFQWAAPDEELMAHVTAQDAPIGTYLYGRRMYETMRYWEHEPPESEPLDRAWAAQWRQATKVVYSRTLDAVDTGNTRLERSFDADAVRALVTAAPTDVTIGGPELAGAALAAGIVDELQLYAHPVVIGGGKPWLPAGVGLQLELLEHRRFGSGALFLRYRVASTRNRRE</sequence>
<name>A0ABP7ZPP5_9MICO</name>
<evidence type="ECO:0000259" key="1">
    <source>
        <dbReference type="Pfam" id="PF01872"/>
    </source>
</evidence>
<evidence type="ECO:0000313" key="2">
    <source>
        <dbReference type="EMBL" id="GAA4167436.1"/>
    </source>
</evidence>
<protein>
    <submittedName>
        <fullName evidence="2">Dihydrofolate reductase family protein</fullName>
    </submittedName>
</protein>
<proteinExistence type="predicted"/>
<dbReference type="SUPFAM" id="SSF53597">
    <property type="entry name" value="Dihydrofolate reductase-like"/>
    <property type="match status" value="1"/>
</dbReference>
<dbReference type="Proteomes" id="UP001501079">
    <property type="component" value="Unassembled WGS sequence"/>
</dbReference>